<proteinExistence type="predicted"/>
<organism evidence="1 2">
    <name type="scientific">Candidatus Propionivibrio aalborgensis</name>
    <dbReference type="NCBI Taxonomy" id="1860101"/>
    <lineage>
        <taxon>Bacteria</taxon>
        <taxon>Pseudomonadati</taxon>
        <taxon>Pseudomonadota</taxon>
        <taxon>Betaproteobacteria</taxon>
        <taxon>Rhodocyclales</taxon>
        <taxon>Rhodocyclaceae</taxon>
        <taxon>Propionivibrio</taxon>
    </lineage>
</organism>
<protein>
    <submittedName>
        <fullName evidence="1">Uncharacterized protein</fullName>
    </submittedName>
</protein>
<name>A0A1A8XJ70_9RHOO</name>
<evidence type="ECO:0000313" key="2">
    <source>
        <dbReference type="Proteomes" id="UP000199600"/>
    </source>
</evidence>
<sequence>MADSNPPLKRFTHLGRLSLTSIAEALGQVPPDQPVLICADELIVDCNIDLQVRSLDLHVRVLVCPAPATFAFAGSDEASSWRVFVGRIEGDASSTFALRFIGLKAPLDPEVEKPQGCSLRFTPADETEASRIEVSELAELPGDPLVLISVLQAARSLRVRALEDAVERAQWVVDGSVGDPGQARLFAESMQLLSLLRSPARRFAVVPYLDRKLYVTQAQALVDALEAVEADLRVVDDRQYDLDARKQSAQSLLARVANAARLTRHLYEQSEGNLAASRRMLEQKDALLKAQLTTVNAANAEFEKGLERWKREQIIWASLKAALGIGIAIASVCMANPAGAAAGTAAAAEATAGAAEAATRIARVIKAIKRIIDAVGGVEALKSIIDGLNKVREAVTAGVSAAELAARIQDESKALPDAGGSIAEEDWDLIVEDIGPILKEAIDAEVTGAQDYLKELRKLAIRGKAKFFAQEHVIEDAQHYLQMVWTLERDESDSASVEAEIAAIAAGEPLQESLRLRFERARDDIKARVVLAIDNLAAAHHYFALDVGQTHADPAMSTAELRAALGRAADDLVQAFERFDPRPQSWNQPLSVEFDAARREQFEKHGMVSIDLPMTTKNFPHYARIRVSQVRAYLRGARCPPGQEILLHLSTSDHYRDRYGSPEPRAFDFAGRPLRLGFGYRHRAGVTQLPLEGDVDDTSEISFGGEPIASIDGVYFEPTPFTEWRVSLPAGGIPQLDISSCERLELQFSGSAVVTGHRAMRSMRSMHARSADDMETEGATLIHSFEIDMQPGNAGGDDD</sequence>
<dbReference type="EMBL" id="FLQY01000052">
    <property type="protein sequence ID" value="SBT05190.1"/>
    <property type="molecule type" value="Genomic_DNA"/>
</dbReference>
<accession>A0A1A8XJ70</accession>
<gene>
    <name evidence="1" type="ORF">PROAA_1450008</name>
</gene>
<dbReference type="Proteomes" id="UP000199600">
    <property type="component" value="Unassembled WGS sequence"/>
</dbReference>
<dbReference type="AlphaFoldDB" id="A0A1A8XJ70"/>
<evidence type="ECO:0000313" key="1">
    <source>
        <dbReference type="EMBL" id="SBT05190.1"/>
    </source>
</evidence>
<dbReference type="PANTHER" id="PTHR34714:SF2">
    <property type="entry name" value="EGF-LIKE DOMAIN-CONTAINING PROTEIN"/>
    <property type="match status" value="1"/>
</dbReference>
<reference evidence="1 2" key="1">
    <citation type="submission" date="2016-06" db="EMBL/GenBank/DDBJ databases">
        <authorList>
            <person name="Kjaerup R.B."/>
            <person name="Dalgaard T.S."/>
            <person name="Juul-Madsen H.R."/>
        </authorList>
    </citation>
    <scope>NUCLEOTIDE SEQUENCE [LARGE SCALE GENOMIC DNA]</scope>
    <source>
        <strain evidence="1">2</strain>
    </source>
</reference>
<dbReference type="PANTHER" id="PTHR34714">
    <property type="entry name" value="EGF-LIKE DOMAIN-CONTAINING PROTEIN"/>
    <property type="match status" value="1"/>
</dbReference>
<keyword evidence="2" id="KW-1185">Reference proteome</keyword>
<dbReference type="RefSeq" id="WP_186410074.1">
    <property type="nucleotide sequence ID" value="NZ_FLQY01000052.1"/>
</dbReference>